<accession>A0A1H6EEH9</accession>
<dbReference type="Pfam" id="PF13309">
    <property type="entry name" value="HTH_22"/>
    <property type="match status" value="1"/>
</dbReference>
<evidence type="ECO:0000259" key="1">
    <source>
        <dbReference type="Pfam" id="PF13309"/>
    </source>
</evidence>
<dbReference type="AlphaFoldDB" id="A0A1H6EEH9"/>
<dbReference type="EMBL" id="FOME01000005">
    <property type="protein sequence ID" value="SFD58046.1"/>
    <property type="molecule type" value="Genomic_DNA"/>
</dbReference>
<dbReference type="InterPro" id="IPR039445">
    <property type="entry name" value="DauR-like_HTH"/>
</dbReference>
<evidence type="ECO:0000313" key="5">
    <source>
        <dbReference type="Proteomes" id="UP000236729"/>
    </source>
</evidence>
<gene>
    <name evidence="2" type="ORF">SAMN02982929_06151</name>
    <name evidence="3" type="ORF">SAMN05216506_105135</name>
</gene>
<reference evidence="4 5" key="2">
    <citation type="submission" date="2016-10" db="EMBL/GenBank/DDBJ databases">
        <authorList>
            <person name="Varghese N."/>
            <person name="Submissions S."/>
        </authorList>
    </citation>
    <scope>NUCLEOTIDE SEQUENCE [LARGE SCALE GENOMIC DNA]</scope>
    <source>
        <strain evidence="5">ATCC 20501</strain>
        <strain evidence="3 4">CGMCC 4.3529</strain>
    </source>
</reference>
<sequence>MPTATRFRLVSVHPLANAIAPLLEHIGGTAVPADQRRPGDIVLYWEDAPAVAVRLPGEELTSALDRIIRAVETELGGHLPDLPRPDKQRAVRLLEERGAFNMRKSVETVAKALGVSRFTVYNYLNREQADRS</sequence>
<dbReference type="RefSeq" id="WP_235863523.1">
    <property type="nucleotide sequence ID" value="NZ_FNVB01000010.1"/>
</dbReference>
<accession>A0A1I1THG5</accession>
<dbReference type="PANTHER" id="PTHR35568">
    <property type="entry name" value="TRANSCRIPTIONAL REGULATOR DAUR"/>
    <property type="match status" value="1"/>
</dbReference>
<protein>
    <submittedName>
        <fullName evidence="2">HTH domain-containing protein</fullName>
    </submittedName>
</protein>
<feature type="domain" description="Transcriptional regulator DauR-like HTH" evidence="1">
    <location>
        <begin position="64"/>
        <end position="125"/>
    </location>
</feature>
<evidence type="ECO:0000313" key="2">
    <source>
        <dbReference type="EMBL" id="SEG95274.1"/>
    </source>
</evidence>
<proteinExistence type="predicted"/>
<dbReference type="Proteomes" id="UP000199690">
    <property type="component" value="Unassembled WGS sequence"/>
</dbReference>
<evidence type="ECO:0000313" key="3">
    <source>
        <dbReference type="EMBL" id="SFD58046.1"/>
    </source>
</evidence>
<dbReference type="PANTHER" id="PTHR35568:SF1">
    <property type="entry name" value="TRANSCRIPTIONAL REGULATOR DAUR"/>
    <property type="match status" value="1"/>
</dbReference>
<dbReference type="EMBL" id="FNVB01000010">
    <property type="protein sequence ID" value="SEG95274.1"/>
    <property type="molecule type" value="Genomic_DNA"/>
</dbReference>
<keyword evidence="4" id="KW-1185">Reference proteome</keyword>
<name>A0A1H6EEH9_9PSEU</name>
<organism evidence="2 5">
    <name type="scientific">Saccharopolyspora kobensis</name>
    <dbReference type="NCBI Taxonomy" id="146035"/>
    <lineage>
        <taxon>Bacteria</taxon>
        <taxon>Bacillati</taxon>
        <taxon>Actinomycetota</taxon>
        <taxon>Actinomycetes</taxon>
        <taxon>Pseudonocardiales</taxon>
        <taxon>Pseudonocardiaceae</taxon>
        <taxon>Saccharopolyspora</taxon>
    </lineage>
</organism>
<evidence type="ECO:0000313" key="4">
    <source>
        <dbReference type="Proteomes" id="UP000199690"/>
    </source>
</evidence>
<dbReference type="InterPro" id="IPR039446">
    <property type="entry name" value="DauR-like"/>
</dbReference>
<dbReference type="Proteomes" id="UP000236729">
    <property type="component" value="Unassembled WGS sequence"/>
</dbReference>
<reference evidence="2" key="1">
    <citation type="submission" date="2016-10" db="EMBL/GenBank/DDBJ databases">
        <authorList>
            <person name="de Groot N.N."/>
        </authorList>
    </citation>
    <scope>NUCLEOTIDE SEQUENCE [LARGE SCALE GENOMIC DNA]</scope>
    <source>
        <strain evidence="2">ATCC 20501</strain>
    </source>
</reference>